<reference evidence="1" key="1">
    <citation type="submission" date="2023-07" db="EMBL/GenBank/DDBJ databases">
        <title>Sorghum-associated microbial communities from plants grown in Nebraska, USA.</title>
        <authorList>
            <person name="Schachtman D."/>
        </authorList>
    </citation>
    <scope>NUCLEOTIDE SEQUENCE</scope>
    <source>
        <strain evidence="1">BE73</strain>
    </source>
</reference>
<gene>
    <name evidence="1" type="ORF">J2Y01_003986</name>
</gene>
<comment type="caution">
    <text evidence="1">The sequence shown here is derived from an EMBL/GenBank/DDBJ whole genome shotgun (WGS) entry which is preliminary data.</text>
</comment>
<organism evidence="1 2">
    <name type="scientific">Deinococcus soli</name>
    <name type="common">ex Cha et al. 2016</name>
    <dbReference type="NCBI Taxonomy" id="1309411"/>
    <lineage>
        <taxon>Bacteria</taxon>
        <taxon>Thermotogati</taxon>
        <taxon>Deinococcota</taxon>
        <taxon>Deinococci</taxon>
        <taxon>Deinococcales</taxon>
        <taxon>Deinococcaceae</taxon>
        <taxon>Deinococcus</taxon>
    </lineage>
</organism>
<sequence>MSFSPPNYTQTPNELFALQSDMEETELRVTLAIVRATFGWNAGGQLAHLTLDMLTTETGLSKQGVLNGVKAGKERGTLTTIKQGRDVYYGLVVSGEGAAAAAAKGQPSRPKLIAPNGLLSGPKEAQKGQLSRPNEKPKGQLSGPNGSTQLTQSVYSVDFKSQLSGPRSALFAPVGQEKTGAQRQQTDRKDIKDKQQQQGEGTPAPAAAAVVESQTNGEGQPSGADRTGTPTGVNPANATTGHGLTQVQANGGAGQATTPEKIPAARGATLAALHSALRPLPAQDLIDELPSRQHWLDIPADRVREMHDEYRARLGSKGFRGDLIDALDREARQLATPNPTAPTTPTNVSDIVRARIQGRK</sequence>
<protein>
    <submittedName>
        <fullName evidence="1">Uncharacterized protein</fullName>
    </submittedName>
</protein>
<keyword evidence="2" id="KW-1185">Reference proteome</keyword>
<evidence type="ECO:0000313" key="1">
    <source>
        <dbReference type="EMBL" id="MDR6753463.1"/>
    </source>
</evidence>
<name>A0ACC6KLT1_9DEIO</name>
<proteinExistence type="predicted"/>
<dbReference type="Proteomes" id="UP001252370">
    <property type="component" value="Unassembled WGS sequence"/>
</dbReference>
<evidence type="ECO:0000313" key="2">
    <source>
        <dbReference type="Proteomes" id="UP001252370"/>
    </source>
</evidence>
<accession>A0ACC6KLT1</accession>
<dbReference type="EMBL" id="JAVDTP010000014">
    <property type="protein sequence ID" value="MDR6753463.1"/>
    <property type="molecule type" value="Genomic_DNA"/>
</dbReference>